<dbReference type="Proteomes" id="UP000326354">
    <property type="component" value="Chromosome"/>
</dbReference>
<dbReference type="EMBL" id="AP019860">
    <property type="protein sequence ID" value="BBM86071.1"/>
    <property type="molecule type" value="Genomic_DNA"/>
</dbReference>
<gene>
    <name evidence="1" type="ORF">UABAM_04457</name>
</gene>
<name>A0A5S9F596_UABAM</name>
<protein>
    <submittedName>
        <fullName evidence="1">Uncharacterized protein</fullName>
    </submittedName>
</protein>
<sequence>MQQDNKIFIYLRLQDEKDTLLKSRIREFAALGKLLIDFIKQCWEEYGQWILKTGTLEYIDANTGIVLLSFRYDIIHGKLIISGLIPKNYQKRMLDLEETKNKLSSDEIIEHISQNLSIVQKDSLRKRVSQSLPNVLALIKERINTNGEYYIAINLHNVI</sequence>
<dbReference type="AlphaFoldDB" id="A0A5S9F596"/>
<evidence type="ECO:0000313" key="1">
    <source>
        <dbReference type="EMBL" id="BBM86071.1"/>
    </source>
</evidence>
<dbReference type="KEGG" id="uam:UABAM_04457"/>
<dbReference type="RefSeq" id="WP_151970149.1">
    <property type="nucleotide sequence ID" value="NZ_AP019860.1"/>
</dbReference>
<evidence type="ECO:0000313" key="2">
    <source>
        <dbReference type="Proteomes" id="UP000326354"/>
    </source>
</evidence>
<accession>A0A5S9F596</accession>
<organism evidence="1 2">
    <name type="scientific">Uabimicrobium amorphum</name>
    <dbReference type="NCBI Taxonomy" id="2596890"/>
    <lineage>
        <taxon>Bacteria</taxon>
        <taxon>Pseudomonadati</taxon>
        <taxon>Planctomycetota</taxon>
        <taxon>Candidatus Uabimicrobiia</taxon>
        <taxon>Candidatus Uabimicrobiales</taxon>
        <taxon>Candidatus Uabimicrobiaceae</taxon>
        <taxon>Candidatus Uabimicrobium</taxon>
    </lineage>
</organism>
<proteinExistence type="predicted"/>
<keyword evidence="2" id="KW-1185">Reference proteome</keyword>
<reference evidence="1 2" key="1">
    <citation type="submission" date="2019-08" db="EMBL/GenBank/DDBJ databases">
        <title>Complete genome sequence of Candidatus Uab amorphum.</title>
        <authorList>
            <person name="Shiratori T."/>
            <person name="Suzuki S."/>
            <person name="Kakizawa Y."/>
            <person name="Ishida K."/>
        </authorList>
    </citation>
    <scope>NUCLEOTIDE SEQUENCE [LARGE SCALE GENOMIC DNA]</scope>
    <source>
        <strain evidence="1 2">SRT547</strain>
    </source>
</reference>